<dbReference type="Pfam" id="PF01582">
    <property type="entry name" value="TIR"/>
    <property type="match status" value="1"/>
</dbReference>
<keyword evidence="5" id="KW-1185">Reference proteome</keyword>
<gene>
    <name evidence="3" type="ordered locus">MTR_6g471200</name>
</gene>
<sequence>MGSSDTRSRFTSHLYTALYDKGIHIDDCDLKRGDEITPSVVIAIEESRIFIPVLSINYASSKFCLEELVQQHTCSYGEDLTKHEEKFQNNKKNMERSHQWKIALTQSANLSGHPALLKSCISFLCLLSLISIP</sequence>
<dbReference type="SMART" id="SM00255">
    <property type="entry name" value="TIR"/>
    <property type="match status" value="1"/>
</dbReference>
<evidence type="ECO:0000313" key="3">
    <source>
        <dbReference type="EMBL" id="KEH26698.1"/>
    </source>
</evidence>
<reference evidence="4" key="3">
    <citation type="submission" date="2015-04" db="UniProtKB">
        <authorList>
            <consortium name="EnsemblPlants"/>
        </authorList>
    </citation>
    <scope>IDENTIFICATION</scope>
    <source>
        <strain evidence="4">cv. Jemalong A17</strain>
    </source>
</reference>
<reference evidence="3 5" key="2">
    <citation type="journal article" date="2014" name="BMC Genomics">
        <title>An improved genome release (version Mt4.0) for the model legume Medicago truncatula.</title>
        <authorList>
            <person name="Tang H."/>
            <person name="Krishnakumar V."/>
            <person name="Bidwell S."/>
            <person name="Rosen B."/>
            <person name="Chan A."/>
            <person name="Zhou S."/>
            <person name="Gentzbittel L."/>
            <person name="Childs K.L."/>
            <person name="Yandell M."/>
            <person name="Gundlach H."/>
            <person name="Mayer K.F."/>
            <person name="Schwartz D.C."/>
            <person name="Town C.D."/>
        </authorList>
    </citation>
    <scope>GENOME REANNOTATION</scope>
    <source>
        <strain evidence="3">A17</strain>
        <strain evidence="4 5">cv. Jemalong A17</strain>
    </source>
</reference>
<reference evidence="3 5" key="1">
    <citation type="journal article" date="2011" name="Nature">
        <title>The Medicago genome provides insight into the evolution of rhizobial symbioses.</title>
        <authorList>
            <person name="Young N.D."/>
            <person name="Debelle F."/>
            <person name="Oldroyd G.E."/>
            <person name="Geurts R."/>
            <person name="Cannon S.B."/>
            <person name="Udvardi M.K."/>
            <person name="Benedito V.A."/>
            <person name="Mayer K.F."/>
            <person name="Gouzy J."/>
            <person name="Schoof H."/>
            <person name="Van de Peer Y."/>
            <person name="Proost S."/>
            <person name="Cook D.R."/>
            <person name="Meyers B.C."/>
            <person name="Spannagl M."/>
            <person name="Cheung F."/>
            <person name="De Mita S."/>
            <person name="Krishnakumar V."/>
            <person name="Gundlach H."/>
            <person name="Zhou S."/>
            <person name="Mudge J."/>
            <person name="Bharti A.K."/>
            <person name="Murray J.D."/>
            <person name="Naoumkina M.A."/>
            <person name="Rosen B."/>
            <person name="Silverstein K.A."/>
            <person name="Tang H."/>
            <person name="Rombauts S."/>
            <person name="Zhao P.X."/>
            <person name="Zhou P."/>
            <person name="Barbe V."/>
            <person name="Bardou P."/>
            <person name="Bechner M."/>
            <person name="Bellec A."/>
            <person name="Berger A."/>
            <person name="Berges H."/>
            <person name="Bidwell S."/>
            <person name="Bisseling T."/>
            <person name="Choisne N."/>
            <person name="Couloux A."/>
            <person name="Denny R."/>
            <person name="Deshpande S."/>
            <person name="Dai X."/>
            <person name="Doyle J.J."/>
            <person name="Dudez A.M."/>
            <person name="Farmer A.D."/>
            <person name="Fouteau S."/>
            <person name="Franken C."/>
            <person name="Gibelin C."/>
            <person name="Gish J."/>
            <person name="Goldstein S."/>
            <person name="Gonzalez A.J."/>
            <person name="Green P.J."/>
            <person name="Hallab A."/>
            <person name="Hartog M."/>
            <person name="Hua A."/>
            <person name="Humphray S.J."/>
            <person name="Jeong D.H."/>
            <person name="Jing Y."/>
            <person name="Jocker A."/>
            <person name="Kenton S.M."/>
            <person name="Kim D.J."/>
            <person name="Klee K."/>
            <person name="Lai H."/>
            <person name="Lang C."/>
            <person name="Lin S."/>
            <person name="Macmil S.L."/>
            <person name="Magdelenat G."/>
            <person name="Matthews L."/>
            <person name="McCorrison J."/>
            <person name="Monaghan E.L."/>
            <person name="Mun J.H."/>
            <person name="Najar F.Z."/>
            <person name="Nicholson C."/>
            <person name="Noirot C."/>
            <person name="O'Bleness M."/>
            <person name="Paule C.R."/>
            <person name="Poulain J."/>
            <person name="Prion F."/>
            <person name="Qin B."/>
            <person name="Qu C."/>
            <person name="Retzel E.F."/>
            <person name="Riddle C."/>
            <person name="Sallet E."/>
            <person name="Samain S."/>
            <person name="Samson N."/>
            <person name="Sanders I."/>
            <person name="Saurat O."/>
            <person name="Scarpelli C."/>
            <person name="Schiex T."/>
            <person name="Segurens B."/>
            <person name="Severin A.J."/>
            <person name="Sherrier D.J."/>
            <person name="Shi R."/>
            <person name="Sims S."/>
            <person name="Singer S.R."/>
            <person name="Sinharoy S."/>
            <person name="Sterck L."/>
            <person name="Viollet A."/>
            <person name="Wang B.B."/>
            <person name="Wang K."/>
            <person name="Wang M."/>
            <person name="Wang X."/>
            <person name="Warfsmann J."/>
            <person name="Weissenbach J."/>
            <person name="White D.D."/>
            <person name="White J.D."/>
            <person name="Wiley G.B."/>
            <person name="Wincker P."/>
            <person name="Xing Y."/>
            <person name="Yang L."/>
            <person name="Yao Z."/>
            <person name="Ying F."/>
            <person name="Zhai J."/>
            <person name="Zhou L."/>
            <person name="Zuber A."/>
            <person name="Denarie J."/>
            <person name="Dixon R.A."/>
            <person name="May G.D."/>
            <person name="Schwartz D.C."/>
            <person name="Rogers J."/>
            <person name="Quetier F."/>
            <person name="Town C.D."/>
            <person name="Roe B.A."/>
        </authorList>
    </citation>
    <scope>NUCLEOTIDE SEQUENCE [LARGE SCALE GENOMIC DNA]</scope>
    <source>
        <strain evidence="3">A17</strain>
        <strain evidence="4 5">cv. Jemalong A17</strain>
    </source>
</reference>
<dbReference type="SUPFAM" id="SSF52200">
    <property type="entry name" value="Toll/Interleukin receptor TIR domain"/>
    <property type="match status" value="1"/>
</dbReference>
<feature type="domain" description="TIR" evidence="2">
    <location>
        <begin position="1"/>
        <end position="133"/>
    </location>
</feature>
<name>A0A072UCB6_MEDTR</name>
<dbReference type="GO" id="GO:0007165">
    <property type="term" value="P:signal transduction"/>
    <property type="evidence" value="ECO:0000318"/>
    <property type="project" value="GO_Central"/>
</dbReference>
<dbReference type="HOGENOM" id="CLU_1909810_0_0_1"/>
<dbReference type="AlphaFoldDB" id="A0A072UCB6"/>
<dbReference type="EMBL" id="CM001222">
    <property type="protein sequence ID" value="KEH26698.1"/>
    <property type="molecule type" value="Genomic_DNA"/>
</dbReference>
<dbReference type="PANTHER" id="PTHR32009:SF144">
    <property type="entry name" value="RESISTANCE PROTEIN (TIR-NBS-LRR CLASS), PUTATIVE-RELATED"/>
    <property type="match status" value="1"/>
</dbReference>
<organism evidence="3 5">
    <name type="scientific">Medicago truncatula</name>
    <name type="common">Barrel medic</name>
    <name type="synonym">Medicago tribuloides</name>
    <dbReference type="NCBI Taxonomy" id="3880"/>
    <lineage>
        <taxon>Eukaryota</taxon>
        <taxon>Viridiplantae</taxon>
        <taxon>Streptophyta</taxon>
        <taxon>Embryophyta</taxon>
        <taxon>Tracheophyta</taxon>
        <taxon>Spermatophyta</taxon>
        <taxon>Magnoliopsida</taxon>
        <taxon>eudicotyledons</taxon>
        <taxon>Gunneridae</taxon>
        <taxon>Pentapetalae</taxon>
        <taxon>rosids</taxon>
        <taxon>fabids</taxon>
        <taxon>Fabales</taxon>
        <taxon>Fabaceae</taxon>
        <taxon>Papilionoideae</taxon>
        <taxon>50 kb inversion clade</taxon>
        <taxon>NPAAA clade</taxon>
        <taxon>Hologalegina</taxon>
        <taxon>IRL clade</taxon>
        <taxon>Trifolieae</taxon>
        <taxon>Medicago</taxon>
    </lineage>
</organism>
<dbReference type="InterPro" id="IPR035897">
    <property type="entry name" value="Toll_tir_struct_dom_sf"/>
</dbReference>
<dbReference type="PANTHER" id="PTHR32009">
    <property type="entry name" value="TMV RESISTANCE PROTEIN N-LIKE"/>
    <property type="match status" value="1"/>
</dbReference>
<dbReference type="EnsemblPlants" id="KEH26698">
    <property type="protein sequence ID" value="KEH26698"/>
    <property type="gene ID" value="MTR_6g471200"/>
</dbReference>
<dbReference type="PROSITE" id="PS50104">
    <property type="entry name" value="TIR"/>
    <property type="match status" value="1"/>
</dbReference>
<protein>
    <submittedName>
        <fullName evidence="3">Disease resistance protein (TIR-NBS-LRR class)</fullName>
    </submittedName>
</protein>
<evidence type="ECO:0000313" key="5">
    <source>
        <dbReference type="Proteomes" id="UP000002051"/>
    </source>
</evidence>
<accession>A0A072UCB6</accession>
<evidence type="ECO:0000256" key="1">
    <source>
        <dbReference type="ARBA" id="ARBA00023027"/>
    </source>
</evidence>
<keyword evidence="1" id="KW-0520">NAD</keyword>
<proteinExistence type="predicted"/>
<dbReference type="Proteomes" id="UP000002051">
    <property type="component" value="Chromosome 6"/>
</dbReference>
<evidence type="ECO:0000313" key="4">
    <source>
        <dbReference type="EnsemblPlants" id="KEH26698"/>
    </source>
</evidence>
<evidence type="ECO:0000259" key="2">
    <source>
        <dbReference type="PROSITE" id="PS50104"/>
    </source>
</evidence>
<dbReference type="Gene3D" id="3.40.50.10140">
    <property type="entry name" value="Toll/interleukin-1 receptor homology (TIR) domain"/>
    <property type="match status" value="1"/>
</dbReference>
<dbReference type="GO" id="GO:0005634">
    <property type="term" value="C:nucleus"/>
    <property type="evidence" value="ECO:0000318"/>
    <property type="project" value="GO_Central"/>
</dbReference>
<dbReference type="InterPro" id="IPR000157">
    <property type="entry name" value="TIR_dom"/>
</dbReference>